<accession>A0ABY5PCJ5</accession>
<dbReference type="Proteomes" id="UP001058860">
    <property type="component" value="Chromosome"/>
</dbReference>
<evidence type="ECO:0000256" key="1">
    <source>
        <dbReference type="SAM" id="Phobius"/>
    </source>
</evidence>
<gene>
    <name evidence="2" type="ORF">LRS13_16975</name>
</gene>
<keyword evidence="1" id="KW-0812">Transmembrane</keyword>
<name>A0ABY5PCJ5_9ACTN</name>
<dbReference type="EMBL" id="CP088295">
    <property type="protein sequence ID" value="UUY02385.1"/>
    <property type="molecule type" value="Genomic_DNA"/>
</dbReference>
<evidence type="ECO:0000313" key="2">
    <source>
        <dbReference type="EMBL" id="UUY02385.1"/>
    </source>
</evidence>
<protein>
    <submittedName>
        <fullName evidence="2">Uncharacterized protein</fullName>
    </submittedName>
</protein>
<reference evidence="3" key="1">
    <citation type="submission" date="2021-11" db="EMBL/GenBank/DDBJ databases">
        <title>Cultivation dependent microbiological survey of springs from the worlds oldest radium mine currently devoted to the extraction of radon-saturated water.</title>
        <authorList>
            <person name="Kapinusova G."/>
            <person name="Smrhova T."/>
            <person name="Strejcek M."/>
            <person name="Suman J."/>
            <person name="Jani K."/>
            <person name="Pajer P."/>
            <person name="Uhlik O."/>
        </authorList>
    </citation>
    <scope>NUCLEOTIDE SEQUENCE [LARGE SCALE GENOMIC DNA]</scope>
    <source>
        <strain evidence="3">J379</strain>
    </source>
</reference>
<keyword evidence="1" id="KW-1133">Transmembrane helix</keyword>
<feature type="transmembrane region" description="Helical" evidence="1">
    <location>
        <begin position="34"/>
        <end position="54"/>
    </location>
</feature>
<proteinExistence type="predicted"/>
<organism evidence="2 3">
    <name type="scientific">Svornostia abyssi</name>
    <dbReference type="NCBI Taxonomy" id="2898438"/>
    <lineage>
        <taxon>Bacteria</taxon>
        <taxon>Bacillati</taxon>
        <taxon>Actinomycetota</taxon>
        <taxon>Thermoleophilia</taxon>
        <taxon>Solirubrobacterales</taxon>
        <taxon>Baekduiaceae</taxon>
        <taxon>Svornostia</taxon>
    </lineage>
</organism>
<keyword evidence="3" id="KW-1185">Reference proteome</keyword>
<evidence type="ECO:0000313" key="3">
    <source>
        <dbReference type="Proteomes" id="UP001058860"/>
    </source>
</evidence>
<keyword evidence="1" id="KW-0472">Membrane</keyword>
<sequence>MTGVAVVRTVGSHLKNRLPRRPMMHNDDRTEMRFLGAFYGLIALVLAVFVFVMLAGAHLLSLAAIVVPLFIAMALLWLAVPNHGGPHRH</sequence>
<feature type="transmembrane region" description="Helical" evidence="1">
    <location>
        <begin position="60"/>
        <end position="80"/>
    </location>
</feature>
<dbReference type="RefSeq" id="WP_353862914.1">
    <property type="nucleotide sequence ID" value="NZ_CP088295.1"/>
</dbReference>